<dbReference type="InterPro" id="IPR029063">
    <property type="entry name" value="SAM-dependent_MTases_sf"/>
</dbReference>
<evidence type="ECO:0000256" key="3">
    <source>
        <dbReference type="ARBA" id="ARBA00022691"/>
    </source>
</evidence>
<dbReference type="PANTHER" id="PTHR13610">
    <property type="entry name" value="METHYLTRANSFERASE DOMAIN-CONTAINING PROTEIN"/>
    <property type="match status" value="1"/>
</dbReference>
<sequence length="182" mass="21420">MLYSILYVLVILLELLFALGFSIYTFFLIYSNLKGSPYVPTKMKEARMILEQAKLKPNQLFLELGSGDGRLSRLAAKDYKVNSIGIDVNPLLNWYARLWARWLKIPRVTFLTQNIFQTDLRKADVLYLFLMPKLIEKLKLKMEKELKKNSLVISHGFKVLGWEAKCFKTLNHRPFPTYYYRV</sequence>
<gene>
    <name evidence="6" type="ORF">A2866_06735</name>
</gene>
<evidence type="ECO:0000256" key="1">
    <source>
        <dbReference type="ARBA" id="ARBA00022603"/>
    </source>
</evidence>
<evidence type="ECO:0000256" key="4">
    <source>
        <dbReference type="SAM" id="Phobius"/>
    </source>
</evidence>
<evidence type="ECO:0000313" key="6">
    <source>
        <dbReference type="EMBL" id="OGK19636.1"/>
    </source>
</evidence>
<dbReference type="AlphaFoldDB" id="A0A1F7GLP9"/>
<evidence type="ECO:0000256" key="2">
    <source>
        <dbReference type="ARBA" id="ARBA00022679"/>
    </source>
</evidence>
<feature type="domain" description="DOT1" evidence="5">
    <location>
        <begin position="41"/>
        <end position="98"/>
    </location>
</feature>
<dbReference type="GO" id="GO:0031151">
    <property type="term" value="F:histone H3K79 methyltransferase activity"/>
    <property type="evidence" value="ECO:0007669"/>
    <property type="project" value="InterPro"/>
</dbReference>
<dbReference type="EMBL" id="MFZI01000045">
    <property type="protein sequence ID" value="OGK19636.1"/>
    <property type="molecule type" value="Genomic_DNA"/>
</dbReference>
<reference evidence="6 7" key="1">
    <citation type="journal article" date="2016" name="Nat. Commun.">
        <title>Thousands of microbial genomes shed light on interconnected biogeochemical processes in an aquifer system.</title>
        <authorList>
            <person name="Anantharaman K."/>
            <person name="Brown C.T."/>
            <person name="Hug L.A."/>
            <person name="Sharon I."/>
            <person name="Castelle C.J."/>
            <person name="Probst A.J."/>
            <person name="Thomas B.C."/>
            <person name="Singh A."/>
            <person name="Wilkins M.J."/>
            <person name="Karaoz U."/>
            <person name="Brodie E.L."/>
            <person name="Williams K.H."/>
            <person name="Hubbard S.S."/>
            <person name="Banfield J.F."/>
        </authorList>
    </citation>
    <scope>NUCLEOTIDE SEQUENCE [LARGE SCALE GENOMIC DNA]</scope>
</reference>
<keyword evidence="2" id="KW-0808">Transferase</keyword>
<evidence type="ECO:0000259" key="5">
    <source>
        <dbReference type="Pfam" id="PF08123"/>
    </source>
</evidence>
<keyword evidence="1" id="KW-0489">Methyltransferase</keyword>
<evidence type="ECO:0000313" key="7">
    <source>
        <dbReference type="Proteomes" id="UP000177026"/>
    </source>
</evidence>
<name>A0A1F7GLP9_9BACT</name>
<dbReference type="PANTHER" id="PTHR13610:SF9">
    <property type="entry name" value="FI06469P"/>
    <property type="match status" value="1"/>
</dbReference>
<keyword evidence="3" id="KW-0949">S-adenosyl-L-methionine</keyword>
<dbReference type="Proteomes" id="UP000177026">
    <property type="component" value="Unassembled WGS sequence"/>
</dbReference>
<proteinExistence type="predicted"/>
<keyword evidence="4" id="KW-1133">Transmembrane helix</keyword>
<dbReference type="InterPro" id="IPR025789">
    <property type="entry name" value="DOT1_dom"/>
</dbReference>
<feature type="transmembrane region" description="Helical" evidence="4">
    <location>
        <begin position="6"/>
        <end position="30"/>
    </location>
</feature>
<organism evidence="6 7">
    <name type="scientific">Candidatus Roizmanbacteria bacterium RIFCSPHIGHO2_01_FULL_39_8</name>
    <dbReference type="NCBI Taxonomy" id="1802033"/>
    <lineage>
        <taxon>Bacteria</taxon>
        <taxon>Candidatus Roizmaniibacteriota</taxon>
    </lineage>
</organism>
<keyword evidence="4" id="KW-0472">Membrane</keyword>
<protein>
    <recommendedName>
        <fullName evidence="5">DOT1 domain-containing protein</fullName>
    </recommendedName>
</protein>
<comment type="caution">
    <text evidence="6">The sequence shown here is derived from an EMBL/GenBank/DDBJ whole genome shotgun (WGS) entry which is preliminary data.</text>
</comment>
<keyword evidence="4" id="KW-0812">Transmembrane</keyword>
<dbReference type="Gene3D" id="3.40.50.150">
    <property type="entry name" value="Vaccinia Virus protein VP39"/>
    <property type="match status" value="1"/>
</dbReference>
<dbReference type="CDD" id="cd02440">
    <property type="entry name" value="AdoMet_MTases"/>
    <property type="match status" value="1"/>
</dbReference>
<dbReference type="InterPro" id="IPR026170">
    <property type="entry name" value="FAM173A/B"/>
</dbReference>
<dbReference type="Pfam" id="PF08123">
    <property type="entry name" value="DOT1"/>
    <property type="match status" value="1"/>
</dbReference>
<dbReference type="GO" id="GO:0032259">
    <property type="term" value="P:methylation"/>
    <property type="evidence" value="ECO:0007669"/>
    <property type="project" value="UniProtKB-KW"/>
</dbReference>
<dbReference type="SUPFAM" id="SSF53335">
    <property type="entry name" value="S-adenosyl-L-methionine-dependent methyltransferases"/>
    <property type="match status" value="1"/>
</dbReference>
<accession>A0A1F7GLP9</accession>